<dbReference type="Proteomes" id="UP000016562">
    <property type="component" value="Unassembled WGS sequence"/>
</dbReference>
<keyword evidence="3" id="KW-0812">Transmembrane</keyword>
<dbReference type="EMBL" id="BATM01000019">
    <property type="protein sequence ID" value="GAD79638.1"/>
    <property type="molecule type" value="Genomic_DNA"/>
</dbReference>
<feature type="transmembrane region" description="Helical" evidence="3">
    <location>
        <begin position="22"/>
        <end position="41"/>
    </location>
</feature>
<keyword evidence="3" id="KW-1133">Transmembrane helix</keyword>
<reference evidence="4 5" key="1">
    <citation type="submission" date="2013-09" db="EMBL/GenBank/DDBJ databases">
        <title>Whole genome shotgun sequence of Vibrio ezurae NBRC 102218.</title>
        <authorList>
            <person name="Yoshida I."/>
            <person name="Hosoyama A."/>
            <person name="Numata M."/>
            <person name="Hashimoto M."/>
            <person name="Hosoyama Y."/>
            <person name="Tsuchikane K."/>
            <person name="Noguchi M."/>
            <person name="Hirakata S."/>
            <person name="Ichikawa N."/>
            <person name="Ohji S."/>
            <person name="Yamazoe A."/>
            <person name="Fujita N."/>
        </authorList>
    </citation>
    <scope>NUCLEOTIDE SEQUENCE [LARGE SCALE GENOMIC DNA]</scope>
    <source>
        <strain evidence="4 5">NBRC 102218</strain>
    </source>
</reference>
<dbReference type="GO" id="GO:0005829">
    <property type="term" value="C:cytosol"/>
    <property type="evidence" value="ECO:0007669"/>
    <property type="project" value="TreeGrafter"/>
</dbReference>
<evidence type="ECO:0008006" key="6">
    <source>
        <dbReference type="Google" id="ProtNLM"/>
    </source>
</evidence>
<dbReference type="Gene3D" id="2.160.10.10">
    <property type="entry name" value="Hexapeptide repeat proteins"/>
    <property type="match status" value="1"/>
</dbReference>
<gene>
    <name evidence="4" type="ORF">VEZ01S_19_00530</name>
</gene>
<dbReference type="InterPro" id="IPR051159">
    <property type="entry name" value="Hexapeptide_acetyltransf"/>
</dbReference>
<organism evidence="4 5">
    <name type="scientific">Vibrio ezurae NBRC 102218</name>
    <dbReference type="NCBI Taxonomy" id="1219080"/>
    <lineage>
        <taxon>Bacteria</taxon>
        <taxon>Pseudomonadati</taxon>
        <taxon>Pseudomonadota</taxon>
        <taxon>Gammaproteobacteria</taxon>
        <taxon>Vibrionales</taxon>
        <taxon>Vibrionaceae</taxon>
        <taxon>Vibrio</taxon>
    </lineage>
</organism>
<dbReference type="STRING" id="1219080.VEZ01S_19_00530"/>
<evidence type="ECO:0000256" key="1">
    <source>
        <dbReference type="ARBA" id="ARBA00007274"/>
    </source>
</evidence>
<dbReference type="SUPFAM" id="SSF51161">
    <property type="entry name" value="Trimeric LpxA-like enzymes"/>
    <property type="match status" value="1"/>
</dbReference>
<keyword evidence="3" id="KW-0472">Membrane</keyword>
<dbReference type="NCBIfam" id="NF007797">
    <property type="entry name" value="PRK10502.1"/>
    <property type="match status" value="1"/>
</dbReference>
<dbReference type="GO" id="GO:0008374">
    <property type="term" value="F:O-acyltransferase activity"/>
    <property type="evidence" value="ECO:0007669"/>
    <property type="project" value="TreeGrafter"/>
</dbReference>
<dbReference type="eggNOG" id="COG0110">
    <property type="taxonomic scope" value="Bacteria"/>
</dbReference>
<evidence type="ECO:0000256" key="3">
    <source>
        <dbReference type="SAM" id="Phobius"/>
    </source>
</evidence>
<dbReference type="RefSeq" id="WP_021713347.1">
    <property type="nucleotide sequence ID" value="NZ_BATM01000019.1"/>
</dbReference>
<comment type="caution">
    <text evidence="4">The sequence shown here is derived from an EMBL/GenBank/DDBJ whole genome shotgun (WGS) entry which is preliminary data.</text>
</comment>
<dbReference type="InterPro" id="IPR011004">
    <property type="entry name" value="Trimer_LpxA-like_sf"/>
</dbReference>
<evidence type="ECO:0000313" key="5">
    <source>
        <dbReference type="Proteomes" id="UP000016562"/>
    </source>
</evidence>
<dbReference type="PANTHER" id="PTHR23416">
    <property type="entry name" value="SIALIC ACID SYNTHASE-RELATED"/>
    <property type="match status" value="1"/>
</dbReference>
<comment type="similarity">
    <text evidence="1">Belongs to the transferase hexapeptide repeat family.</text>
</comment>
<keyword evidence="5" id="KW-1185">Reference proteome</keyword>
<sequence length="182" mass="20116">MSKVSLKNYDNSWFQPGNKTKIALWIFVNAIFFRTLLPIPIPVKLIILRVFGAKIGDGVIIKPNVNIKYPWNLVLGNNTWVGEGVWIDNLDIVKVGDNCCLSQGCYLLTGNHDFTTQNFDLMIDKIDIQNEAWVGAQSVVCPGVTLGRGAILTVGSIATKNLDQLGIYQGNPAIKIKERVIS</sequence>
<protein>
    <recommendedName>
        <fullName evidence="6">Acetyltransferase</fullName>
    </recommendedName>
</protein>
<evidence type="ECO:0000256" key="2">
    <source>
        <dbReference type="ARBA" id="ARBA00022679"/>
    </source>
</evidence>
<dbReference type="PANTHER" id="PTHR23416:SF23">
    <property type="entry name" value="ACETYLTRANSFERASE C18B11.09C-RELATED"/>
    <property type="match status" value="1"/>
</dbReference>
<keyword evidence="2" id="KW-0808">Transferase</keyword>
<accession>U3CNF2</accession>
<name>U3CNF2_9VIBR</name>
<dbReference type="CDD" id="cd05825">
    <property type="entry name" value="LbH_wcaF_like"/>
    <property type="match status" value="1"/>
</dbReference>
<dbReference type="OrthoDB" id="9800846at2"/>
<proteinExistence type="inferred from homology"/>
<evidence type="ECO:0000313" key="4">
    <source>
        <dbReference type="EMBL" id="GAD79638.1"/>
    </source>
</evidence>
<dbReference type="AlphaFoldDB" id="U3CNF2"/>